<evidence type="ECO:0000256" key="4">
    <source>
        <dbReference type="ARBA" id="ARBA00047846"/>
    </source>
</evidence>
<dbReference type="Gene3D" id="2.30.30.100">
    <property type="match status" value="1"/>
</dbReference>
<reference evidence="7" key="1">
    <citation type="submission" date="2018-03" db="EMBL/GenBank/DDBJ databases">
        <authorList>
            <person name="Sun L."/>
            <person name="Liu H."/>
            <person name="Chen W."/>
            <person name="Huang K."/>
            <person name="Liu W."/>
            <person name="Gao X."/>
        </authorList>
    </citation>
    <scope>NUCLEOTIDE SEQUENCE [LARGE SCALE GENOMIC DNA]</scope>
    <source>
        <strain evidence="7">SH9</strain>
    </source>
</reference>
<comment type="caution">
    <text evidence="6">The sequence shown here is derived from an EMBL/GenBank/DDBJ whole genome shotgun (WGS) entry which is preliminary data.</text>
</comment>
<proteinExistence type="predicted"/>
<dbReference type="GO" id="GO:0004077">
    <property type="term" value="F:biotin--[biotin carboxyl-carrier protein] ligase activity"/>
    <property type="evidence" value="ECO:0007669"/>
    <property type="project" value="UniProtKB-EC"/>
</dbReference>
<evidence type="ECO:0000313" key="7">
    <source>
        <dbReference type="Proteomes" id="UP000239772"/>
    </source>
</evidence>
<keyword evidence="2" id="KW-0092">Biotin</keyword>
<dbReference type="InterPro" id="IPR004408">
    <property type="entry name" value="Biotin_CoA_COase_ligase"/>
</dbReference>
<dbReference type="PROSITE" id="PS51733">
    <property type="entry name" value="BPL_LPL_CATALYTIC"/>
    <property type="match status" value="1"/>
</dbReference>
<dbReference type="EMBL" id="PVZS01000003">
    <property type="protein sequence ID" value="PSC06524.1"/>
    <property type="molecule type" value="Genomic_DNA"/>
</dbReference>
<evidence type="ECO:0000256" key="2">
    <source>
        <dbReference type="ARBA" id="ARBA00023267"/>
    </source>
</evidence>
<dbReference type="Gene3D" id="3.30.930.10">
    <property type="entry name" value="Bira Bifunctional Protein, Domain 2"/>
    <property type="match status" value="1"/>
</dbReference>
<dbReference type="AlphaFoldDB" id="A0A2T1HY32"/>
<evidence type="ECO:0000256" key="1">
    <source>
        <dbReference type="ARBA" id="ARBA00022598"/>
    </source>
</evidence>
<dbReference type="NCBIfam" id="TIGR00121">
    <property type="entry name" value="birA_ligase"/>
    <property type="match status" value="1"/>
</dbReference>
<evidence type="ECO:0000259" key="5">
    <source>
        <dbReference type="PROSITE" id="PS51733"/>
    </source>
</evidence>
<dbReference type="CDD" id="cd16442">
    <property type="entry name" value="BPL"/>
    <property type="match status" value="1"/>
</dbReference>
<dbReference type="Pfam" id="PF03099">
    <property type="entry name" value="BPL_LplA_LipB"/>
    <property type="match status" value="1"/>
</dbReference>
<dbReference type="OrthoDB" id="9807064at2"/>
<evidence type="ECO:0000256" key="3">
    <source>
        <dbReference type="ARBA" id="ARBA00024227"/>
    </source>
</evidence>
<dbReference type="InterPro" id="IPR004143">
    <property type="entry name" value="BPL_LPL_catalytic"/>
</dbReference>
<keyword evidence="7" id="KW-1185">Reference proteome</keyword>
<comment type="catalytic activity">
    <reaction evidence="4">
        <text>biotin + L-lysyl-[protein] + ATP = N(6)-biotinyl-L-lysyl-[protein] + AMP + diphosphate + H(+)</text>
        <dbReference type="Rhea" id="RHEA:11756"/>
        <dbReference type="Rhea" id="RHEA-COMP:9752"/>
        <dbReference type="Rhea" id="RHEA-COMP:10505"/>
        <dbReference type="ChEBI" id="CHEBI:15378"/>
        <dbReference type="ChEBI" id="CHEBI:29969"/>
        <dbReference type="ChEBI" id="CHEBI:30616"/>
        <dbReference type="ChEBI" id="CHEBI:33019"/>
        <dbReference type="ChEBI" id="CHEBI:57586"/>
        <dbReference type="ChEBI" id="CHEBI:83144"/>
        <dbReference type="ChEBI" id="CHEBI:456215"/>
        <dbReference type="EC" id="6.3.4.15"/>
    </reaction>
</comment>
<sequence length="233" mass="24338">MARARAGDPGRLWITAQAQEQGRGRSGRRWVSPKGNLYASLLLRSPCAPSVAPQLGFVAAVALHRALSGVTGLPPGRLALKWPNDLLLDRAKLAGVLVEGSLLGDELAVVIGIGVNAAHHPAETPYPATDLGAAGLPVGVAPLFASLSDSLALTFKRWAGGEAFGAIRRDWLDRAGGLGETITVRRPEGDRRGVFVDLDPGGRLLLDEGGRRVAIEAGDVFLAGLNDNPRIGA</sequence>
<dbReference type="SUPFAM" id="SSF55681">
    <property type="entry name" value="Class II aaRS and biotin synthetases"/>
    <property type="match status" value="1"/>
</dbReference>
<organism evidence="6 7">
    <name type="scientific">Alsobacter soli</name>
    <dbReference type="NCBI Taxonomy" id="2109933"/>
    <lineage>
        <taxon>Bacteria</taxon>
        <taxon>Pseudomonadati</taxon>
        <taxon>Pseudomonadota</taxon>
        <taxon>Alphaproteobacteria</taxon>
        <taxon>Hyphomicrobiales</taxon>
        <taxon>Alsobacteraceae</taxon>
        <taxon>Alsobacter</taxon>
    </lineage>
</organism>
<accession>A0A2T1HY32</accession>
<dbReference type="InterPro" id="IPR003142">
    <property type="entry name" value="BPL_C"/>
</dbReference>
<dbReference type="PANTHER" id="PTHR12835">
    <property type="entry name" value="BIOTIN PROTEIN LIGASE"/>
    <property type="match status" value="1"/>
</dbReference>
<gene>
    <name evidence="6" type="ORF">SLNSH_03650</name>
</gene>
<name>A0A2T1HY32_9HYPH</name>
<protein>
    <recommendedName>
        <fullName evidence="3">biotin--[biotin carboxyl-carrier protein] ligase</fullName>
        <ecNumber evidence="3">6.3.4.15</ecNumber>
    </recommendedName>
</protein>
<dbReference type="Proteomes" id="UP000239772">
    <property type="component" value="Unassembled WGS sequence"/>
</dbReference>
<dbReference type="EC" id="6.3.4.15" evidence="3"/>
<keyword evidence="1 6" id="KW-0436">Ligase</keyword>
<dbReference type="InterPro" id="IPR045864">
    <property type="entry name" value="aa-tRNA-synth_II/BPL/LPL"/>
</dbReference>
<dbReference type="GO" id="GO:0005737">
    <property type="term" value="C:cytoplasm"/>
    <property type="evidence" value="ECO:0007669"/>
    <property type="project" value="TreeGrafter"/>
</dbReference>
<evidence type="ECO:0000313" key="6">
    <source>
        <dbReference type="EMBL" id="PSC06524.1"/>
    </source>
</evidence>
<feature type="domain" description="BPL/LPL catalytic" evidence="5">
    <location>
        <begin position="1"/>
        <end position="163"/>
    </location>
</feature>
<dbReference type="Pfam" id="PF02237">
    <property type="entry name" value="BPL_C"/>
    <property type="match status" value="1"/>
</dbReference>
<dbReference type="PANTHER" id="PTHR12835:SF5">
    <property type="entry name" value="BIOTIN--PROTEIN LIGASE"/>
    <property type="match status" value="1"/>
</dbReference>